<accession>A0A5M8PW27</accession>
<dbReference type="EMBL" id="VXIT01000005">
    <property type="protein sequence ID" value="KAA6412891.1"/>
    <property type="molecule type" value="Genomic_DNA"/>
</dbReference>
<evidence type="ECO:0000256" key="1">
    <source>
        <dbReference type="ARBA" id="ARBA00004370"/>
    </source>
</evidence>
<dbReference type="GO" id="GO:0005262">
    <property type="term" value="F:calcium channel activity"/>
    <property type="evidence" value="ECO:0007669"/>
    <property type="project" value="TreeGrafter"/>
</dbReference>
<feature type="compositionally biased region" description="Basic and acidic residues" evidence="5">
    <location>
        <begin position="1"/>
        <end position="11"/>
    </location>
</feature>
<feature type="region of interest" description="Disordered" evidence="5">
    <location>
        <begin position="1"/>
        <end position="26"/>
    </location>
</feature>
<keyword evidence="8" id="KW-0808">Transferase</keyword>
<dbReference type="Gene3D" id="2.30.30.60">
    <property type="match status" value="1"/>
</dbReference>
<feature type="transmembrane region" description="Helical" evidence="6">
    <location>
        <begin position="236"/>
        <end position="254"/>
    </location>
</feature>
<evidence type="ECO:0000256" key="4">
    <source>
        <dbReference type="ARBA" id="ARBA00023136"/>
    </source>
</evidence>
<dbReference type="GO" id="GO:0006874">
    <property type="term" value="P:intracellular calcium ion homeostasis"/>
    <property type="evidence" value="ECO:0007669"/>
    <property type="project" value="TreeGrafter"/>
</dbReference>
<evidence type="ECO:0000256" key="5">
    <source>
        <dbReference type="SAM" id="MobiDB-lite"/>
    </source>
</evidence>
<evidence type="ECO:0000256" key="6">
    <source>
        <dbReference type="SAM" id="Phobius"/>
    </source>
</evidence>
<dbReference type="InterPro" id="IPR058650">
    <property type="entry name" value="Msy1/2-like"/>
</dbReference>
<feature type="transmembrane region" description="Helical" evidence="6">
    <location>
        <begin position="115"/>
        <end position="135"/>
    </location>
</feature>
<sequence length="841" mass="93463">MSKRFSRDGFRQLRGSSPQRMANSNDATIDIPLTTVTTNTGVRPAIHIETSAYGHQPSFSDPIQNEKATLYGKNVAGRRRAKNNIRDGRDGEEEILTQMGKIYEKILNFSVVTRYFLYVLPLALVIAIPITVGATAAPGAKIGGVRIVWLFLWLEVVWLSLWVSKLAAKTIPWIFQFLCGIVSSGTRKYVVVLQALEIPLSLAGWALTSLATFVPLMTRNPDRRFEKNTKIQPWDIVVQKILAAALITALIYLGEKLIIQLISISYHRKQFNAKIKTSKRHIYLLSLLYDASRRLFPAYCPEFVDEDYVINGSIHIALAKTPSGRMRSGSATPLRFVQNVGRFGDKITAAFGNIAQEVTGRQVFNPEAPHSIVVEALEKNRSSEALAQRLWMSLVVEGKDALYEEDIREVLGAGPEAEAEECFACLDRDSNGDVSLDEMILTVCEFGRDRRSIVNSLHDVDQAINVLDGLLCFVVFILSVLIFVAFLNTSFTTTLATAGTALLSMSFVFATTTQEVLGSCIFLFVKHPYDVGDRVDINGIQLTVEHISLLFTVFKQVADYKMTQVPNIVLNTVWVDNISRSSAMRERLLVNISFDTTLEDIQLLRNEMEAFVRDKDNSRDFQPDIDVEVTGINAMDKMELKVEIRHKSNWANETVRAARRSKFMCALVLALRRIPIYAPGGGGAPLGSSDMPSYTVSVSDAEAAANRDAFAQTKEAKRLVPSPPAAPPHPTTTGDSTGPSPSLRNRTPNPTPASEKSTLDALHTRAPAADPARDTEPRTRTPTTQPRPDHDHDPALDQVRASLLRRHETLGKRRCPRFPTVHEDSLPPRIDMTFRDFVGEA</sequence>
<keyword evidence="8" id="KW-0418">Kinase</keyword>
<feature type="region of interest" description="Disordered" evidence="5">
    <location>
        <begin position="807"/>
        <end position="827"/>
    </location>
</feature>
<dbReference type="InterPro" id="IPR023408">
    <property type="entry name" value="MscS_beta-dom_sf"/>
</dbReference>
<dbReference type="InterPro" id="IPR018247">
    <property type="entry name" value="EF_Hand_1_Ca_BS"/>
</dbReference>
<dbReference type="GO" id="GO:0016020">
    <property type="term" value="C:membrane"/>
    <property type="evidence" value="ECO:0007669"/>
    <property type="project" value="UniProtKB-SubCell"/>
</dbReference>
<dbReference type="Proteomes" id="UP000324767">
    <property type="component" value="Unassembled WGS sequence"/>
</dbReference>
<dbReference type="SUPFAM" id="SSF50182">
    <property type="entry name" value="Sm-like ribonucleoproteins"/>
    <property type="match status" value="1"/>
</dbReference>
<protein>
    <submittedName>
        <fullName evidence="8">Serine threonine kinase</fullName>
    </submittedName>
</protein>
<dbReference type="PANTHER" id="PTHR31323">
    <property type="entry name" value="MECHANOSENSITIVE ION CHANNEL PROTEIN MSY2"/>
    <property type="match status" value="1"/>
</dbReference>
<dbReference type="Pfam" id="PF25886">
    <property type="entry name" value="Msy1"/>
    <property type="match status" value="1"/>
</dbReference>
<dbReference type="InterPro" id="IPR010920">
    <property type="entry name" value="LSM_dom_sf"/>
</dbReference>
<keyword evidence="4 6" id="KW-0472">Membrane</keyword>
<dbReference type="GO" id="GO:0016301">
    <property type="term" value="F:kinase activity"/>
    <property type="evidence" value="ECO:0007669"/>
    <property type="project" value="UniProtKB-KW"/>
</dbReference>
<feature type="compositionally biased region" description="Low complexity" evidence="5">
    <location>
        <begin position="731"/>
        <end position="742"/>
    </location>
</feature>
<keyword evidence="3 6" id="KW-1133">Transmembrane helix</keyword>
<evidence type="ECO:0000256" key="2">
    <source>
        <dbReference type="ARBA" id="ARBA00022692"/>
    </source>
</evidence>
<feature type="compositionally biased region" description="Polar residues" evidence="5">
    <location>
        <begin position="743"/>
        <end position="756"/>
    </location>
</feature>
<dbReference type="GO" id="GO:0005509">
    <property type="term" value="F:calcium ion binding"/>
    <property type="evidence" value="ECO:0007669"/>
    <property type="project" value="InterPro"/>
</dbReference>
<dbReference type="InterPro" id="IPR006685">
    <property type="entry name" value="MscS_channel_2nd"/>
</dbReference>
<dbReference type="PROSITE" id="PS00018">
    <property type="entry name" value="EF_HAND_1"/>
    <property type="match status" value="1"/>
</dbReference>
<feature type="compositionally biased region" description="Pro residues" evidence="5">
    <location>
        <begin position="721"/>
        <end position="730"/>
    </location>
</feature>
<comment type="subcellular location">
    <subcellularLocation>
        <location evidence="1">Membrane</location>
    </subcellularLocation>
</comment>
<organism evidence="8 9">
    <name type="scientific">Lasallia pustulata</name>
    <dbReference type="NCBI Taxonomy" id="136370"/>
    <lineage>
        <taxon>Eukaryota</taxon>
        <taxon>Fungi</taxon>
        <taxon>Dikarya</taxon>
        <taxon>Ascomycota</taxon>
        <taxon>Pezizomycotina</taxon>
        <taxon>Lecanoromycetes</taxon>
        <taxon>OSLEUM clade</taxon>
        <taxon>Umbilicariomycetidae</taxon>
        <taxon>Umbilicariales</taxon>
        <taxon>Umbilicariaceae</taxon>
        <taxon>Lasallia</taxon>
    </lineage>
</organism>
<gene>
    <name evidence="8" type="ORF">FRX48_03884</name>
</gene>
<evidence type="ECO:0000259" key="7">
    <source>
        <dbReference type="PROSITE" id="PS50222"/>
    </source>
</evidence>
<dbReference type="PANTHER" id="PTHR31323:SF14">
    <property type="entry name" value="MECHANOSENSITIVE ION CHANNEL PROTEIN MSY2"/>
    <property type="match status" value="1"/>
</dbReference>
<keyword evidence="2 6" id="KW-0812">Transmembrane</keyword>
<evidence type="ECO:0000256" key="3">
    <source>
        <dbReference type="ARBA" id="ARBA00022989"/>
    </source>
</evidence>
<dbReference type="PROSITE" id="PS50222">
    <property type="entry name" value="EF_HAND_2"/>
    <property type="match status" value="1"/>
</dbReference>
<feature type="transmembrane region" description="Helical" evidence="6">
    <location>
        <begin position="466"/>
        <end position="487"/>
    </location>
</feature>
<dbReference type="AlphaFoldDB" id="A0A5M8PW27"/>
<feature type="transmembrane region" description="Helical" evidence="6">
    <location>
        <begin position="147"/>
        <end position="168"/>
    </location>
</feature>
<name>A0A5M8PW27_9LECA</name>
<feature type="compositionally biased region" description="Polar residues" evidence="5">
    <location>
        <begin position="14"/>
        <end position="26"/>
    </location>
</feature>
<proteinExistence type="predicted"/>
<comment type="caution">
    <text evidence="8">The sequence shown here is derived from an EMBL/GenBank/DDBJ whole genome shotgun (WGS) entry which is preliminary data.</text>
</comment>
<dbReference type="InterPro" id="IPR002048">
    <property type="entry name" value="EF_hand_dom"/>
</dbReference>
<evidence type="ECO:0000313" key="9">
    <source>
        <dbReference type="Proteomes" id="UP000324767"/>
    </source>
</evidence>
<dbReference type="Pfam" id="PF00924">
    <property type="entry name" value="MS_channel_2nd"/>
    <property type="match status" value="1"/>
</dbReference>
<evidence type="ECO:0000313" key="8">
    <source>
        <dbReference type="EMBL" id="KAA6412891.1"/>
    </source>
</evidence>
<reference evidence="8 9" key="1">
    <citation type="submission" date="2019-09" db="EMBL/GenBank/DDBJ databases">
        <title>The hologenome of the rock-dwelling lichen Lasallia pustulata.</title>
        <authorList>
            <person name="Greshake Tzovaras B."/>
            <person name="Segers F."/>
            <person name="Bicker A."/>
            <person name="Dal Grande F."/>
            <person name="Otte J."/>
            <person name="Hankeln T."/>
            <person name="Schmitt I."/>
            <person name="Ebersberger I."/>
        </authorList>
    </citation>
    <scope>NUCLEOTIDE SEQUENCE [LARGE SCALE GENOMIC DNA]</scope>
    <source>
        <strain evidence="8">A1-1</strain>
    </source>
</reference>
<feature type="transmembrane region" description="Helical" evidence="6">
    <location>
        <begin position="189"/>
        <end position="216"/>
    </location>
</feature>
<feature type="region of interest" description="Disordered" evidence="5">
    <location>
        <begin position="714"/>
        <end position="795"/>
    </location>
</feature>
<dbReference type="OrthoDB" id="544685at2759"/>
<feature type="domain" description="EF-hand" evidence="7">
    <location>
        <begin position="414"/>
        <end position="449"/>
    </location>
</feature>